<keyword evidence="1" id="KW-0732">Signal</keyword>
<sequence>MRSFATLTALSWVLPAVAVTISEINGNTYLSPFKGESVSDVEGLVTAIGEDGFYLRSTTPDSDDATSESIYVYGSSAVSEVTVGDIIALSGEVSEYRSQAAYLYLTEITSPSSIVVKSSGNEVAPVVIGKDRSPPTEVYSGLDGADGDVYALPNNASQISAENPVLKPELYGMDFWESLSGELVSLTGLTIITKPNQYGDVFVRGDWAVSGLNENGGLTMSANDSNPEAIKIGTPLDGTNNSDSSKVGDTVEDVTGVVQWKFGQYMVLPLTALTVTGSNDTVAGPSTLTGDGTCKSLSIGAYNVENLTPTSTHISKIADHIANYLNGPAIMCLQEIQDNNGATDDGTVTANLTLTKLTGLISAAGGPDYNFTEIPPVNNADGGEPGGNIRVAYLYNPSIVRLHNANPGTSADANEVLVSHGPELKFNPGLIDPDSEAWDASRKPLAAAWETVDGENKFFTVNVHLSSKGGGSAIQGDARPPVNGGVEQRTAQAEVIASFVSDILAADANAKILTTGDFNEFSFVSPLETFVEKSGLRELDDVVGIPATERYTYIYDSNHQQLDHMFVSDGLAKNAQLEHVHVNTWLNYDDAASDHDPSVALFDVCEL</sequence>
<dbReference type="GeneID" id="63759020"/>
<dbReference type="AlphaFoldDB" id="A0A1L9T3Y0"/>
<feature type="domain" description="Endonuclease/exonuclease/phosphatase" evidence="2">
    <location>
        <begin position="302"/>
        <end position="595"/>
    </location>
</feature>
<dbReference type="RefSeq" id="XP_040697933.1">
    <property type="nucleotide sequence ID" value="XM_040842947.1"/>
</dbReference>
<dbReference type="VEuPathDB" id="FungiDB:ASPSYDRAFT_160897"/>
<gene>
    <name evidence="3" type="ORF">ASPSYDRAFT_160897</name>
</gene>
<dbReference type="Pfam" id="PF03372">
    <property type="entry name" value="Exo_endo_phos"/>
    <property type="match status" value="1"/>
</dbReference>
<evidence type="ECO:0000256" key="1">
    <source>
        <dbReference type="SAM" id="SignalP"/>
    </source>
</evidence>
<dbReference type="InterPro" id="IPR036691">
    <property type="entry name" value="Endo/exonu/phosph_ase_sf"/>
</dbReference>
<feature type="signal peptide" evidence="1">
    <location>
        <begin position="1"/>
        <end position="18"/>
    </location>
</feature>
<feature type="chain" id="PRO_5012115054" description="Endonuclease/exonuclease/phosphatase domain-containing protein" evidence="1">
    <location>
        <begin position="19"/>
        <end position="607"/>
    </location>
</feature>
<dbReference type="OrthoDB" id="47488at2759"/>
<evidence type="ECO:0000313" key="4">
    <source>
        <dbReference type="Proteomes" id="UP000184356"/>
    </source>
</evidence>
<protein>
    <recommendedName>
        <fullName evidence="2">Endonuclease/exonuclease/phosphatase domain-containing protein</fullName>
    </recommendedName>
</protein>
<dbReference type="STRING" id="1036612.A0A1L9T3Y0"/>
<keyword evidence="4" id="KW-1185">Reference proteome</keyword>
<dbReference type="InterPro" id="IPR005135">
    <property type="entry name" value="Endo/exonuclease/phosphatase"/>
</dbReference>
<proteinExistence type="predicted"/>
<dbReference type="PANTHER" id="PTHR42834">
    <property type="entry name" value="ENDONUCLEASE/EXONUCLEASE/PHOSPHATASE FAMILY PROTEIN (AFU_ORTHOLOGUE AFUA_3G09210)"/>
    <property type="match status" value="1"/>
</dbReference>
<dbReference type="PANTHER" id="PTHR42834:SF1">
    <property type="entry name" value="ENDONUCLEASE_EXONUCLEASE_PHOSPHATASE FAMILY PROTEIN (AFU_ORTHOLOGUE AFUA_3G09210)"/>
    <property type="match status" value="1"/>
</dbReference>
<evidence type="ECO:0000313" key="3">
    <source>
        <dbReference type="EMBL" id="OJJ54127.1"/>
    </source>
</evidence>
<dbReference type="SUPFAM" id="SSF56219">
    <property type="entry name" value="DNase I-like"/>
    <property type="match status" value="1"/>
</dbReference>
<dbReference type="Proteomes" id="UP000184356">
    <property type="component" value="Unassembled WGS sequence"/>
</dbReference>
<dbReference type="Gene3D" id="3.60.10.10">
    <property type="entry name" value="Endonuclease/exonuclease/phosphatase"/>
    <property type="match status" value="1"/>
</dbReference>
<dbReference type="GO" id="GO:0003824">
    <property type="term" value="F:catalytic activity"/>
    <property type="evidence" value="ECO:0007669"/>
    <property type="project" value="InterPro"/>
</dbReference>
<accession>A0A1L9T3Y0</accession>
<dbReference type="EMBL" id="KV878595">
    <property type="protein sequence ID" value="OJJ54127.1"/>
    <property type="molecule type" value="Genomic_DNA"/>
</dbReference>
<dbReference type="CDD" id="cd04486">
    <property type="entry name" value="YhcR_OBF_like"/>
    <property type="match status" value="1"/>
</dbReference>
<organism evidence="3 4">
    <name type="scientific">Aspergillus sydowii CBS 593.65</name>
    <dbReference type="NCBI Taxonomy" id="1036612"/>
    <lineage>
        <taxon>Eukaryota</taxon>
        <taxon>Fungi</taxon>
        <taxon>Dikarya</taxon>
        <taxon>Ascomycota</taxon>
        <taxon>Pezizomycotina</taxon>
        <taxon>Eurotiomycetes</taxon>
        <taxon>Eurotiomycetidae</taxon>
        <taxon>Eurotiales</taxon>
        <taxon>Aspergillaceae</taxon>
        <taxon>Aspergillus</taxon>
        <taxon>Aspergillus subgen. Nidulantes</taxon>
    </lineage>
</organism>
<reference evidence="4" key="1">
    <citation type="journal article" date="2017" name="Genome Biol.">
        <title>Comparative genomics reveals high biological diversity and specific adaptations in the industrially and medically important fungal genus Aspergillus.</title>
        <authorList>
            <person name="de Vries R.P."/>
            <person name="Riley R."/>
            <person name="Wiebenga A."/>
            <person name="Aguilar-Osorio G."/>
            <person name="Amillis S."/>
            <person name="Uchima C.A."/>
            <person name="Anderluh G."/>
            <person name="Asadollahi M."/>
            <person name="Askin M."/>
            <person name="Barry K."/>
            <person name="Battaglia E."/>
            <person name="Bayram O."/>
            <person name="Benocci T."/>
            <person name="Braus-Stromeyer S.A."/>
            <person name="Caldana C."/>
            <person name="Canovas D."/>
            <person name="Cerqueira G.C."/>
            <person name="Chen F."/>
            <person name="Chen W."/>
            <person name="Choi C."/>
            <person name="Clum A."/>
            <person name="Dos Santos R.A."/>
            <person name="Damasio A.R."/>
            <person name="Diallinas G."/>
            <person name="Emri T."/>
            <person name="Fekete E."/>
            <person name="Flipphi M."/>
            <person name="Freyberg S."/>
            <person name="Gallo A."/>
            <person name="Gournas C."/>
            <person name="Habgood R."/>
            <person name="Hainaut M."/>
            <person name="Harispe M.L."/>
            <person name="Henrissat B."/>
            <person name="Hilden K.S."/>
            <person name="Hope R."/>
            <person name="Hossain A."/>
            <person name="Karabika E."/>
            <person name="Karaffa L."/>
            <person name="Karanyi Z."/>
            <person name="Krasevec N."/>
            <person name="Kuo A."/>
            <person name="Kusch H."/>
            <person name="LaButti K."/>
            <person name="Lagendijk E.L."/>
            <person name="Lapidus A."/>
            <person name="Levasseur A."/>
            <person name="Lindquist E."/>
            <person name="Lipzen A."/>
            <person name="Logrieco A.F."/>
            <person name="MacCabe A."/>
            <person name="Maekelae M.R."/>
            <person name="Malavazi I."/>
            <person name="Melin P."/>
            <person name="Meyer V."/>
            <person name="Mielnichuk N."/>
            <person name="Miskei M."/>
            <person name="Molnar A.P."/>
            <person name="Mule G."/>
            <person name="Ngan C.Y."/>
            <person name="Orejas M."/>
            <person name="Orosz E."/>
            <person name="Ouedraogo J.P."/>
            <person name="Overkamp K.M."/>
            <person name="Park H.-S."/>
            <person name="Perrone G."/>
            <person name="Piumi F."/>
            <person name="Punt P.J."/>
            <person name="Ram A.F."/>
            <person name="Ramon A."/>
            <person name="Rauscher S."/>
            <person name="Record E."/>
            <person name="Riano-Pachon D.M."/>
            <person name="Robert V."/>
            <person name="Roehrig J."/>
            <person name="Ruller R."/>
            <person name="Salamov A."/>
            <person name="Salih N.S."/>
            <person name="Samson R.A."/>
            <person name="Sandor E."/>
            <person name="Sanguinetti M."/>
            <person name="Schuetze T."/>
            <person name="Sepcic K."/>
            <person name="Shelest E."/>
            <person name="Sherlock G."/>
            <person name="Sophianopoulou V."/>
            <person name="Squina F.M."/>
            <person name="Sun H."/>
            <person name="Susca A."/>
            <person name="Todd R.B."/>
            <person name="Tsang A."/>
            <person name="Unkles S.E."/>
            <person name="van de Wiele N."/>
            <person name="van Rossen-Uffink D."/>
            <person name="Oliveira J.V."/>
            <person name="Vesth T.C."/>
            <person name="Visser J."/>
            <person name="Yu J.-H."/>
            <person name="Zhou M."/>
            <person name="Andersen M.R."/>
            <person name="Archer D.B."/>
            <person name="Baker S.E."/>
            <person name="Benoit I."/>
            <person name="Brakhage A.A."/>
            <person name="Braus G.H."/>
            <person name="Fischer R."/>
            <person name="Frisvad J.C."/>
            <person name="Goldman G.H."/>
            <person name="Houbraken J."/>
            <person name="Oakley B."/>
            <person name="Pocsi I."/>
            <person name="Scazzocchio C."/>
            <person name="Seiboth B."/>
            <person name="vanKuyk P.A."/>
            <person name="Wortman J."/>
            <person name="Dyer P.S."/>
            <person name="Grigoriev I.V."/>
        </authorList>
    </citation>
    <scope>NUCLEOTIDE SEQUENCE [LARGE SCALE GENOMIC DNA]</scope>
    <source>
        <strain evidence="4">CBS 593.65</strain>
    </source>
</reference>
<evidence type="ECO:0000259" key="2">
    <source>
        <dbReference type="Pfam" id="PF03372"/>
    </source>
</evidence>
<name>A0A1L9T3Y0_9EURO</name>